<evidence type="ECO:0000259" key="3">
    <source>
        <dbReference type="Pfam" id="PF25485"/>
    </source>
</evidence>
<reference evidence="4 5" key="1">
    <citation type="submission" date="2016-10" db="EMBL/GenBank/DDBJ databases">
        <authorList>
            <person name="Varghese N."/>
        </authorList>
    </citation>
    <scope>NUCLEOTIDE SEQUENCE [LARGE SCALE GENOMIC DNA]</scope>
</reference>
<accession>A0A1Y6L427</accession>
<keyword evidence="2" id="KW-0732">Signal</keyword>
<proteinExistence type="predicted"/>
<dbReference type="InterPro" id="IPR057230">
    <property type="entry name" value="DUF7908"/>
</dbReference>
<dbReference type="EMBL" id="LT882676">
    <property type="protein sequence ID" value="SMY19176.1"/>
    <property type="molecule type" value="Genomic_DNA"/>
</dbReference>
<feature type="chain" id="PRO_5013074248" description="DUF7908 domain-containing protein" evidence="2">
    <location>
        <begin position="26"/>
        <end position="601"/>
    </location>
</feature>
<dbReference type="Proteomes" id="UP000215453">
    <property type="component" value="Chromosome 1"/>
</dbReference>
<feature type="region of interest" description="Disordered" evidence="1">
    <location>
        <begin position="390"/>
        <end position="457"/>
    </location>
</feature>
<evidence type="ECO:0000256" key="1">
    <source>
        <dbReference type="SAM" id="MobiDB-lite"/>
    </source>
</evidence>
<dbReference type="AlphaFoldDB" id="A0A1Y6L427"/>
<evidence type="ECO:0000313" key="4">
    <source>
        <dbReference type="EMBL" id="SMY19176.1"/>
    </source>
</evidence>
<dbReference type="Pfam" id="PF25485">
    <property type="entry name" value="DUF7908"/>
    <property type="match status" value="1"/>
</dbReference>
<feature type="signal peptide" evidence="2">
    <location>
        <begin position="1"/>
        <end position="25"/>
    </location>
</feature>
<gene>
    <name evidence="4" type="ORF">ZT1A5_G611</name>
</gene>
<sequence length="601" mass="63827">MASYTSSLRHALVGIVMGCAGLASALDTCSVERQTVHEQIVSVNTEVLSNTTFYPVPEVAVTITNAPTSLDGITTFRWTESPKITWGPTLTSLASIPQSLESLATAASDLENTSFILMVLRSDGLQIRQQGDVYMGANGTTSNDCTVSPIYAITNGVLTATMNGVRYTYSTAPGLPYAVFNPSTVPGAITTSFALSANGYLIWRNANFFNGQAGFCALQNGTVYAIFQQDARPDGCLYINLSLFDVSSCQALQLSTITGPTGPTGPRGPTDEPQDKYIQVLRSKKEYADMAHARLALLEARDKYIQVLRSKKEYADIAHARLALLEARALKISAARPCDKCITDPVNDEGLTQRTSDRNRGTDMAYARLAHRAYRGLQIRAKPPTLCLRRLTPNLRPTGSQGLQGTIGPTDTYMSTFTSRKKTDTGATGTGVTGPQGPQGEIGPTGPQGATGVSGSPAATSSQPSFVYSYLGCYVHGAVAGGDGSKALDIYQTTQLGTYGYRCSRTCQYENFLYMGLMEYIRPANGAKAAACWCGNTIRYVASASGSLGSGSITGAAGENNCQQCNPSSGVQPLYQGQMSTGACGNSTLGTIAIYARGFYI</sequence>
<feature type="domain" description="DUF7908" evidence="3">
    <location>
        <begin position="112"/>
        <end position="246"/>
    </location>
</feature>
<evidence type="ECO:0000313" key="5">
    <source>
        <dbReference type="Proteomes" id="UP000215453"/>
    </source>
</evidence>
<name>A0A1Y6L427_ZYMTR</name>
<evidence type="ECO:0000256" key="2">
    <source>
        <dbReference type="SAM" id="SignalP"/>
    </source>
</evidence>
<feature type="compositionally biased region" description="Polar residues" evidence="1">
    <location>
        <begin position="395"/>
        <end position="418"/>
    </location>
</feature>
<protein>
    <recommendedName>
        <fullName evidence="3">DUF7908 domain-containing protein</fullName>
    </recommendedName>
</protein>
<organism evidence="4 5">
    <name type="scientific">Zymoseptoria tritici ST99CH_1A5</name>
    <dbReference type="NCBI Taxonomy" id="1276529"/>
    <lineage>
        <taxon>Eukaryota</taxon>
        <taxon>Fungi</taxon>
        <taxon>Dikarya</taxon>
        <taxon>Ascomycota</taxon>
        <taxon>Pezizomycotina</taxon>
        <taxon>Dothideomycetes</taxon>
        <taxon>Dothideomycetidae</taxon>
        <taxon>Mycosphaerellales</taxon>
        <taxon>Mycosphaerellaceae</taxon>
        <taxon>Zymoseptoria</taxon>
    </lineage>
</organism>